<dbReference type="InterPro" id="IPR043128">
    <property type="entry name" value="Rev_trsase/Diguanyl_cyclase"/>
</dbReference>
<feature type="transmembrane region" description="Helical" evidence="1">
    <location>
        <begin position="7"/>
        <end position="29"/>
    </location>
</feature>
<gene>
    <name evidence="6" type="ORF">MNB_SV-15-1553</name>
</gene>
<accession>A0A1W1EJW5</accession>
<evidence type="ECO:0000259" key="5">
    <source>
        <dbReference type="PROSITE" id="PS50887"/>
    </source>
</evidence>
<evidence type="ECO:0000259" key="4">
    <source>
        <dbReference type="PROSITE" id="PS50883"/>
    </source>
</evidence>
<dbReference type="AlphaFoldDB" id="A0A1W1EJW5"/>
<feature type="domain" description="EAL" evidence="4">
    <location>
        <begin position="679"/>
        <end position="933"/>
    </location>
</feature>
<dbReference type="PROSITE" id="PS50112">
    <property type="entry name" value="PAS"/>
    <property type="match status" value="2"/>
</dbReference>
<reference evidence="6" key="1">
    <citation type="submission" date="2016-10" db="EMBL/GenBank/DDBJ databases">
        <authorList>
            <person name="de Groot N.N."/>
        </authorList>
    </citation>
    <scope>NUCLEOTIDE SEQUENCE</scope>
</reference>
<feature type="domain" description="PAC" evidence="3">
    <location>
        <begin position="344"/>
        <end position="397"/>
    </location>
</feature>
<organism evidence="6">
    <name type="scientific">hydrothermal vent metagenome</name>
    <dbReference type="NCBI Taxonomy" id="652676"/>
    <lineage>
        <taxon>unclassified sequences</taxon>
        <taxon>metagenomes</taxon>
        <taxon>ecological metagenomes</taxon>
    </lineage>
</organism>
<keyword evidence="1" id="KW-0812">Transmembrane</keyword>
<dbReference type="InterPro" id="IPR000014">
    <property type="entry name" value="PAS"/>
</dbReference>
<feature type="domain" description="GGDEF" evidence="5">
    <location>
        <begin position="539"/>
        <end position="670"/>
    </location>
</feature>
<dbReference type="Gene3D" id="3.30.70.270">
    <property type="match status" value="1"/>
</dbReference>
<protein>
    <submittedName>
        <fullName evidence="6">Diguanylate cyclase/phosphodiesterase (GGDEF &amp; EAL domains) with PAS/PAC sensor(S)</fullName>
    </submittedName>
</protein>
<dbReference type="CDD" id="cd01949">
    <property type="entry name" value="GGDEF"/>
    <property type="match status" value="1"/>
</dbReference>
<dbReference type="SUPFAM" id="SSF55073">
    <property type="entry name" value="Nucleotide cyclase"/>
    <property type="match status" value="1"/>
</dbReference>
<dbReference type="Gene3D" id="3.30.450.20">
    <property type="entry name" value="PAS domain"/>
    <property type="match status" value="2"/>
</dbReference>
<dbReference type="Pfam" id="PF13426">
    <property type="entry name" value="PAS_9"/>
    <property type="match status" value="2"/>
</dbReference>
<dbReference type="InterPro" id="IPR001633">
    <property type="entry name" value="EAL_dom"/>
</dbReference>
<dbReference type="InterPro" id="IPR035919">
    <property type="entry name" value="EAL_sf"/>
</dbReference>
<keyword evidence="1" id="KW-0472">Membrane</keyword>
<dbReference type="NCBIfam" id="TIGR00229">
    <property type="entry name" value="sensory_box"/>
    <property type="match status" value="2"/>
</dbReference>
<dbReference type="SUPFAM" id="SSF55785">
    <property type="entry name" value="PYP-like sensor domain (PAS domain)"/>
    <property type="match status" value="2"/>
</dbReference>
<dbReference type="CDD" id="cd01948">
    <property type="entry name" value="EAL"/>
    <property type="match status" value="1"/>
</dbReference>
<feature type="domain" description="PAS" evidence="2">
    <location>
        <begin position="394"/>
        <end position="447"/>
    </location>
</feature>
<dbReference type="Pfam" id="PF00990">
    <property type="entry name" value="GGDEF"/>
    <property type="match status" value="1"/>
</dbReference>
<dbReference type="Pfam" id="PF00563">
    <property type="entry name" value="EAL"/>
    <property type="match status" value="1"/>
</dbReference>
<feature type="domain" description="PAS" evidence="2">
    <location>
        <begin position="273"/>
        <end position="318"/>
    </location>
</feature>
<dbReference type="SMART" id="SM00086">
    <property type="entry name" value="PAC"/>
    <property type="match status" value="2"/>
</dbReference>
<feature type="transmembrane region" description="Helical" evidence="1">
    <location>
        <begin position="244"/>
        <end position="264"/>
    </location>
</feature>
<dbReference type="SUPFAM" id="SSF141868">
    <property type="entry name" value="EAL domain-like"/>
    <property type="match status" value="1"/>
</dbReference>
<dbReference type="PANTHER" id="PTHR44757:SF2">
    <property type="entry name" value="BIOFILM ARCHITECTURE MAINTENANCE PROTEIN MBAA"/>
    <property type="match status" value="1"/>
</dbReference>
<dbReference type="InterPro" id="IPR035965">
    <property type="entry name" value="PAS-like_dom_sf"/>
</dbReference>
<dbReference type="PANTHER" id="PTHR44757">
    <property type="entry name" value="DIGUANYLATE CYCLASE DGCP"/>
    <property type="match status" value="1"/>
</dbReference>
<dbReference type="SMART" id="SM00091">
    <property type="entry name" value="PAS"/>
    <property type="match status" value="2"/>
</dbReference>
<dbReference type="InterPro" id="IPR000160">
    <property type="entry name" value="GGDEF_dom"/>
</dbReference>
<dbReference type="PROSITE" id="PS50883">
    <property type="entry name" value="EAL"/>
    <property type="match status" value="1"/>
</dbReference>
<sequence>MKKDNRVINGFSLLIISFVLILSSLFIYLEKIDSNISNYNSYQHNIERIAILDQKIENFFLQNYRYIDYDKINIITKEFDSIMEFFKKSSIEYEFGDDIYQTILNIDNLYRDKYNLIENFKTINSRLTSSIHYLYDLHRTIMQKESSIEGKELSNKILFQIGQLSMNIEIDRDLILANLEEFKKISQGRYSKYFYKQSVRFIKDSIYIKKKINSSSRDLIIDTILEVDKRLLKRYNDNLLKEKLITFIFFILAFIILLLLTISYKKILKNTKELLAFRYAVENSDNIVLITDVERKIEYVNDIFEKVTGYKRDEVLGKEPNILKSNLMSSEFYKNMNEILDSGKKWQGELINRKKDGSLLYEQASIVPLILHNKTVGFLAIKLDISEYIEQQNRLKRSSIVFENTKDGIIILDRDKNIININSALSNMSGYSKSDLIGKLINILNPSLDCEFNLDKLWTGKILLEKKDKTTLPVWLNITDVYDDNDKLINFIAIYTDLSEIIRTQERADFLKYHDSLTLLPNRSNFERELFNIFKENKNNIYIMLFGIDRFKLINDSLGHSVGDKLLINLSKIIQDILPKDTLFARWDNDRFILLLNMDRDSSTILAKDILKITNQPIVVGNHRLSITLSIGISNSSNDVEDSNTLIKNADIAMYSAKDRGRNRFEYYEKEIYLNIQSRLNIEQELENALERDEFVLNYQPQYDIKSKKIIAVETLIRWHSKKLGLISPVDFIYILEENGLIVDIGYWIFREACSAFMRWQKMGIKLDMIAINVSSIQFRERDFLERIIEIIEDVGISPKYIEIELTESYILDYSTSNLTILNSLRELGCSISIDDFGTGYSSMSYLKKLPIDTVKIDQSFISDLSTNRYDKTVSKAIIALAHSLDYRVVAEGIETIEQDKLLEEYNCDIGQGYLVSKPLEEDKLIEFILSHNSKKV</sequence>
<dbReference type="PROSITE" id="PS50887">
    <property type="entry name" value="GGDEF"/>
    <property type="match status" value="1"/>
</dbReference>
<dbReference type="InterPro" id="IPR000700">
    <property type="entry name" value="PAS-assoc_C"/>
</dbReference>
<name>A0A1W1EJW5_9ZZZZ</name>
<evidence type="ECO:0000313" key="6">
    <source>
        <dbReference type="EMBL" id="SHO81169.1"/>
    </source>
</evidence>
<dbReference type="SMART" id="SM00052">
    <property type="entry name" value="EAL"/>
    <property type="match status" value="1"/>
</dbReference>
<dbReference type="InterPro" id="IPR001610">
    <property type="entry name" value="PAC"/>
</dbReference>
<evidence type="ECO:0000259" key="2">
    <source>
        <dbReference type="PROSITE" id="PS50112"/>
    </source>
</evidence>
<dbReference type="InterPro" id="IPR029787">
    <property type="entry name" value="Nucleotide_cyclase"/>
</dbReference>
<feature type="domain" description="PAC" evidence="3">
    <location>
        <begin position="458"/>
        <end position="510"/>
    </location>
</feature>
<dbReference type="InterPro" id="IPR052155">
    <property type="entry name" value="Biofilm_reg_signaling"/>
</dbReference>
<keyword evidence="1" id="KW-1133">Transmembrane helix</keyword>
<dbReference type="PROSITE" id="PS50113">
    <property type="entry name" value="PAC"/>
    <property type="match status" value="2"/>
</dbReference>
<evidence type="ECO:0000259" key="3">
    <source>
        <dbReference type="PROSITE" id="PS50113"/>
    </source>
</evidence>
<dbReference type="NCBIfam" id="TIGR00254">
    <property type="entry name" value="GGDEF"/>
    <property type="match status" value="1"/>
</dbReference>
<dbReference type="Gene3D" id="3.20.20.450">
    <property type="entry name" value="EAL domain"/>
    <property type="match status" value="1"/>
</dbReference>
<evidence type="ECO:0000256" key="1">
    <source>
        <dbReference type="SAM" id="Phobius"/>
    </source>
</evidence>
<dbReference type="CDD" id="cd00130">
    <property type="entry name" value="PAS"/>
    <property type="match status" value="2"/>
</dbReference>
<proteinExistence type="predicted"/>
<dbReference type="SMART" id="SM00267">
    <property type="entry name" value="GGDEF"/>
    <property type="match status" value="1"/>
</dbReference>
<dbReference type="EMBL" id="FRYL01000031">
    <property type="protein sequence ID" value="SHO81169.1"/>
    <property type="molecule type" value="Genomic_DNA"/>
</dbReference>